<sequence length="124" mass="13802">MASEKPTMILKSKSDLSSEKIAALTDAEAWKMIYSMRTKKAKDNRLQVCFTGFGVSKKNELTDLANDNRFKVVASVTQKLDYLVGGENAGPKKIEKAEAQGVQFLREEQFIHFVETGEVPAQNS</sequence>
<accession>A0A0U2Z8T5</accession>
<dbReference type="InterPro" id="IPR001357">
    <property type="entry name" value="BRCT_dom"/>
</dbReference>
<dbReference type="Gene3D" id="3.40.50.10190">
    <property type="entry name" value="BRCT domain"/>
    <property type="match status" value="1"/>
</dbReference>
<protein>
    <recommendedName>
        <fullName evidence="1">BRCT domain-containing protein</fullName>
    </recommendedName>
</protein>
<evidence type="ECO:0000313" key="3">
    <source>
        <dbReference type="Proteomes" id="UP000068447"/>
    </source>
</evidence>
<organism evidence="2 3">
    <name type="scientific">Lacimicrobium alkaliphilum</name>
    <dbReference type="NCBI Taxonomy" id="1526571"/>
    <lineage>
        <taxon>Bacteria</taxon>
        <taxon>Pseudomonadati</taxon>
        <taxon>Pseudomonadota</taxon>
        <taxon>Gammaproteobacteria</taxon>
        <taxon>Alteromonadales</taxon>
        <taxon>Alteromonadaceae</taxon>
        <taxon>Lacimicrobium</taxon>
    </lineage>
</organism>
<proteinExistence type="predicted"/>
<evidence type="ECO:0000313" key="2">
    <source>
        <dbReference type="EMBL" id="ALS99315.1"/>
    </source>
</evidence>
<keyword evidence="3" id="KW-1185">Reference proteome</keyword>
<dbReference type="SUPFAM" id="SSF52113">
    <property type="entry name" value="BRCT domain"/>
    <property type="match status" value="1"/>
</dbReference>
<dbReference type="OrthoDB" id="9132890at2"/>
<gene>
    <name evidence="2" type="ORF">AT746_14315</name>
</gene>
<name>A0A0U2Z8T5_9ALTE</name>
<dbReference type="EMBL" id="CP013650">
    <property type="protein sequence ID" value="ALS99315.1"/>
    <property type="molecule type" value="Genomic_DNA"/>
</dbReference>
<evidence type="ECO:0000259" key="1">
    <source>
        <dbReference type="Pfam" id="PF00533"/>
    </source>
</evidence>
<dbReference type="RefSeq" id="WP_062481441.1">
    <property type="nucleotide sequence ID" value="NZ_CP013650.1"/>
</dbReference>
<dbReference type="InterPro" id="IPR036420">
    <property type="entry name" value="BRCT_dom_sf"/>
</dbReference>
<feature type="domain" description="BRCT" evidence="1">
    <location>
        <begin position="46"/>
        <end position="111"/>
    </location>
</feature>
<dbReference type="STRING" id="1526571.AT746_14315"/>
<dbReference type="KEGG" id="lal:AT746_14315"/>
<reference evidence="2 3" key="1">
    <citation type="submission" date="2015-12" db="EMBL/GenBank/DDBJ databases">
        <title>Complete genome of Lacimicrobium alkaliphilum KCTC 32984.</title>
        <authorList>
            <person name="Kim S.-G."/>
            <person name="Lee Y.-J."/>
        </authorList>
    </citation>
    <scope>NUCLEOTIDE SEQUENCE [LARGE SCALE GENOMIC DNA]</scope>
    <source>
        <strain evidence="2 3">YelD216</strain>
    </source>
</reference>
<dbReference type="Proteomes" id="UP000068447">
    <property type="component" value="Chromosome"/>
</dbReference>
<dbReference type="AlphaFoldDB" id="A0A0U2Z8T5"/>
<dbReference type="Pfam" id="PF00533">
    <property type="entry name" value="BRCT"/>
    <property type="match status" value="1"/>
</dbReference>